<dbReference type="Pfam" id="PF01695">
    <property type="entry name" value="IstB_IS21"/>
    <property type="match status" value="1"/>
</dbReference>
<feature type="domain" description="IstB-like ATP-binding" evidence="2">
    <location>
        <begin position="2"/>
        <end position="29"/>
    </location>
</feature>
<evidence type="ECO:0000256" key="1">
    <source>
        <dbReference type="SAM" id="MobiDB-lite"/>
    </source>
</evidence>
<accession>A0A512PR80</accession>
<dbReference type="InterPro" id="IPR002611">
    <property type="entry name" value="IstB_ATP-bd"/>
</dbReference>
<feature type="compositionally biased region" description="Basic and acidic residues" evidence="1">
    <location>
        <begin position="47"/>
        <end position="58"/>
    </location>
</feature>
<dbReference type="AlphaFoldDB" id="A0A512PR80"/>
<gene>
    <name evidence="3" type="ORF">LRA02_25740</name>
</gene>
<evidence type="ECO:0000313" key="4">
    <source>
        <dbReference type="Proteomes" id="UP000321569"/>
    </source>
</evidence>
<protein>
    <recommendedName>
        <fullName evidence="2">IstB-like ATP-binding domain-containing protein</fullName>
    </recommendedName>
</protein>
<name>A0A512PR80_9LACO</name>
<sequence>MLANAILDRLVHHAKVIRITGRSYRMKDHLIEKKDDSGPGPLGPTQIKDERSSETLEN</sequence>
<reference evidence="3 4" key="1">
    <citation type="submission" date="2019-07" db="EMBL/GenBank/DDBJ databases">
        <title>Whole genome shotgun sequence of Lactobacillus rapi NBRC 109618.</title>
        <authorList>
            <person name="Hosoyama A."/>
            <person name="Uohara A."/>
            <person name="Ohji S."/>
            <person name="Ichikawa N."/>
        </authorList>
    </citation>
    <scope>NUCLEOTIDE SEQUENCE [LARGE SCALE GENOMIC DNA]</scope>
    <source>
        <strain evidence="3 4">NBRC 109618</strain>
    </source>
</reference>
<feature type="region of interest" description="Disordered" evidence="1">
    <location>
        <begin position="28"/>
        <end position="58"/>
    </location>
</feature>
<organism evidence="3 4">
    <name type="scientific">Lentilactobacillus rapi</name>
    <dbReference type="NCBI Taxonomy" id="481723"/>
    <lineage>
        <taxon>Bacteria</taxon>
        <taxon>Bacillati</taxon>
        <taxon>Bacillota</taxon>
        <taxon>Bacilli</taxon>
        <taxon>Lactobacillales</taxon>
        <taxon>Lactobacillaceae</taxon>
        <taxon>Lentilactobacillus</taxon>
    </lineage>
</organism>
<dbReference type="EMBL" id="BKAM01000129">
    <property type="protein sequence ID" value="GEP73706.1"/>
    <property type="molecule type" value="Genomic_DNA"/>
</dbReference>
<dbReference type="Proteomes" id="UP000321569">
    <property type="component" value="Unassembled WGS sequence"/>
</dbReference>
<proteinExistence type="predicted"/>
<comment type="caution">
    <text evidence="3">The sequence shown here is derived from an EMBL/GenBank/DDBJ whole genome shotgun (WGS) entry which is preliminary data.</text>
</comment>
<feature type="compositionally biased region" description="Basic and acidic residues" evidence="1">
    <location>
        <begin position="28"/>
        <end position="37"/>
    </location>
</feature>
<dbReference type="GO" id="GO:0005524">
    <property type="term" value="F:ATP binding"/>
    <property type="evidence" value="ECO:0007669"/>
    <property type="project" value="InterPro"/>
</dbReference>
<evidence type="ECO:0000313" key="3">
    <source>
        <dbReference type="EMBL" id="GEP73706.1"/>
    </source>
</evidence>
<evidence type="ECO:0000259" key="2">
    <source>
        <dbReference type="Pfam" id="PF01695"/>
    </source>
</evidence>